<dbReference type="RefSeq" id="WP_378244290.1">
    <property type="nucleotide sequence ID" value="NZ_JBHSKF010000002.1"/>
</dbReference>
<sequence>MEQSGGAILRSDAFGVTGCSRYGKGAFAIGALDQRVALTMPVESGAGGVPAFRWVASESGVQRLHRHPRRPARRHPPSWRRWSPRAAC</sequence>
<dbReference type="Gene3D" id="3.40.50.1820">
    <property type="entry name" value="alpha/beta hydrolase"/>
    <property type="match status" value="1"/>
</dbReference>
<feature type="compositionally biased region" description="Basic residues" evidence="4">
    <location>
        <begin position="63"/>
        <end position="78"/>
    </location>
</feature>
<gene>
    <name evidence="6" type="ORF">ACFPM7_04975</name>
</gene>
<keyword evidence="1" id="KW-0719">Serine esterase</keyword>
<evidence type="ECO:0000256" key="4">
    <source>
        <dbReference type="SAM" id="MobiDB-lite"/>
    </source>
</evidence>
<comment type="caution">
    <text evidence="6">The sequence shown here is derived from an EMBL/GenBank/DDBJ whole genome shotgun (WGS) entry which is preliminary data.</text>
</comment>
<feature type="compositionally biased region" description="Low complexity" evidence="4">
    <location>
        <begin position="79"/>
        <end position="88"/>
    </location>
</feature>
<keyword evidence="3" id="KW-0378">Hydrolase</keyword>
<proteinExistence type="predicted"/>
<protein>
    <recommendedName>
        <fullName evidence="5">4-O-methyl-glucuronoyl methylesterase-like domain-containing protein</fullName>
    </recommendedName>
</protein>
<dbReference type="Pfam" id="PF22244">
    <property type="entry name" value="GCE_fung"/>
    <property type="match status" value="1"/>
</dbReference>
<evidence type="ECO:0000313" key="7">
    <source>
        <dbReference type="Proteomes" id="UP001596157"/>
    </source>
</evidence>
<evidence type="ECO:0000313" key="6">
    <source>
        <dbReference type="EMBL" id="MFC5286395.1"/>
    </source>
</evidence>
<keyword evidence="7" id="KW-1185">Reference proteome</keyword>
<reference evidence="7" key="1">
    <citation type="journal article" date="2019" name="Int. J. Syst. Evol. Microbiol.">
        <title>The Global Catalogue of Microorganisms (GCM) 10K type strain sequencing project: providing services to taxonomists for standard genome sequencing and annotation.</title>
        <authorList>
            <consortium name="The Broad Institute Genomics Platform"/>
            <consortium name="The Broad Institute Genome Sequencing Center for Infectious Disease"/>
            <person name="Wu L."/>
            <person name="Ma J."/>
        </authorList>
    </citation>
    <scope>NUCLEOTIDE SEQUENCE [LARGE SCALE GENOMIC DNA]</scope>
    <source>
        <strain evidence="7">CCUG 59778</strain>
    </source>
</reference>
<evidence type="ECO:0000256" key="2">
    <source>
        <dbReference type="ARBA" id="ARBA00022729"/>
    </source>
</evidence>
<evidence type="ECO:0000256" key="3">
    <source>
        <dbReference type="ARBA" id="ARBA00022801"/>
    </source>
</evidence>
<dbReference type="Proteomes" id="UP001596157">
    <property type="component" value="Unassembled WGS sequence"/>
</dbReference>
<evidence type="ECO:0000256" key="1">
    <source>
        <dbReference type="ARBA" id="ARBA00022487"/>
    </source>
</evidence>
<dbReference type="InterPro" id="IPR029058">
    <property type="entry name" value="AB_hydrolase_fold"/>
</dbReference>
<keyword evidence="2" id="KW-0732">Signal</keyword>
<dbReference type="InterPro" id="IPR054579">
    <property type="entry name" value="GCE-like_dom"/>
</dbReference>
<organism evidence="6 7">
    <name type="scientific">Actinokineospora guangxiensis</name>
    <dbReference type="NCBI Taxonomy" id="1490288"/>
    <lineage>
        <taxon>Bacteria</taxon>
        <taxon>Bacillati</taxon>
        <taxon>Actinomycetota</taxon>
        <taxon>Actinomycetes</taxon>
        <taxon>Pseudonocardiales</taxon>
        <taxon>Pseudonocardiaceae</taxon>
        <taxon>Actinokineospora</taxon>
    </lineage>
</organism>
<feature type="region of interest" description="Disordered" evidence="4">
    <location>
        <begin position="60"/>
        <end position="88"/>
    </location>
</feature>
<feature type="domain" description="4-O-methyl-glucuronoyl methylesterase-like" evidence="5">
    <location>
        <begin position="2"/>
        <end position="59"/>
    </location>
</feature>
<evidence type="ECO:0000259" key="5">
    <source>
        <dbReference type="Pfam" id="PF22244"/>
    </source>
</evidence>
<name>A0ABW0EJT2_9PSEU</name>
<accession>A0ABW0EJT2</accession>
<dbReference type="EMBL" id="JBHSKF010000002">
    <property type="protein sequence ID" value="MFC5286395.1"/>
    <property type="molecule type" value="Genomic_DNA"/>
</dbReference>